<proteinExistence type="predicted"/>
<evidence type="ECO:0000313" key="1">
    <source>
        <dbReference type="EMBL" id="CAD7426655.1"/>
    </source>
</evidence>
<name>A0A7R9HLD4_9NEOP</name>
<dbReference type="AlphaFoldDB" id="A0A7R9HLD4"/>
<sequence>MSVTEREWKSIYEKPPPVHPTEIRTSISPSSAFELNTTSVLANYATEAVSFNDMQLDGKVKNFVQGVNWQTQWEETIVKT</sequence>
<protein>
    <submittedName>
        <fullName evidence="1">Uncharacterized protein</fullName>
    </submittedName>
</protein>
<accession>A0A7R9HLD4</accession>
<gene>
    <name evidence="1" type="ORF">TMSB3V08_LOCUS3531</name>
</gene>
<dbReference type="EMBL" id="OB793242">
    <property type="protein sequence ID" value="CAD7426655.1"/>
    <property type="molecule type" value="Genomic_DNA"/>
</dbReference>
<reference evidence="1" key="1">
    <citation type="submission" date="2020-11" db="EMBL/GenBank/DDBJ databases">
        <authorList>
            <person name="Tran Van P."/>
        </authorList>
    </citation>
    <scope>NUCLEOTIDE SEQUENCE</scope>
</reference>
<organism evidence="1">
    <name type="scientific">Timema monikensis</name>
    <dbReference type="NCBI Taxonomy" id="170555"/>
    <lineage>
        <taxon>Eukaryota</taxon>
        <taxon>Metazoa</taxon>
        <taxon>Ecdysozoa</taxon>
        <taxon>Arthropoda</taxon>
        <taxon>Hexapoda</taxon>
        <taxon>Insecta</taxon>
        <taxon>Pterygota</taxon>
        <taxon>Neoptera</taxon>
        <taxon>Polyneoptera</taxon>
        <taxon>Phasmatodea</taxon>
        <taxon>Timematodea</taxon>
        <taxon>Timematoidea</taxon>
        <taxon>Timematidae</taxon>
        <taxon>Timema</taxon>
    </lineage>
</organism>